<dbReference type="InterPro" id="IPR002110">
    <property type="entry name" value="Ankyrin_rpt"/>
</dbReference>
<evidence type="ECO:0000256" key="2">
    <source>
        <dbReference type="ARBA" id="ARBA00023043"/>
    </source>
</evidence>
<dbReference type="Pfam" id="PF00023">
    <property type="entry name" value="Ank"/>
    <property type="match status" value="1"/>
</dbReference>
<dbReference type="AlphaFoldDB" id="A0A9P0MLK5"/>
<dbReference type="Pfam" id="PF12796">
    <property type="entry name" value="Ank_2"/>
    <property type="match status" value="1"/>
</dbReference>
<proteinExistence type="predicted"/>
<accession>A0A9P0MLK5</accession>
<reference evidence="4" key="1">
    <citation type="submission" date="2022-03" db="EMBL/GenBank/DDBJ databases">
        <authorList>
            <person name="Sayadi A."/>
        </authorList>
    </citation>
    <scope>NUCLEOTIDE SEQUENCE</scope>
</reference>
<dbReference type="Proteomes" id="UP001152888">
    <property type="component" value="Unassembled WGS sequence"/>
</dbReference>
<dbReference type="SUPFAM" id="SSF48403">
    <property type="entry name" value="Ankyrin repeat"/>
    <property type="match status" value="1"/>
</dbReference>
<dbReference type="GO" id="GO:0085020">
    <property type="term" value="P:protein K6-linked ubiquitination"/>
    <property type="evidence" value="ECO:0007669"/>
    <property type="project" value="TreeGrafter"/>
</dbReference>
<evidence type="ECO:0000313" key="5">
    <source>
        <dbReference type="Proteomes" id="UP001152888"/>
    </source>
</evidence>
<keyword evidence="1" id="KW-0677">Repeat</keyword>
<evidence type="ECO:0000256" key="1">
    <source>
        <dbReference type="ARBA" id="ARBA00022737"/>
    </source>
</evidence>
<evidence type="ECO:0000256" key="3">
    <source>
        <dbReference type="PROSITE-ProRule" id="PRU00023"/>
    </source>
</evidence>
<dbReference type="PANTHER" id="PTHR24171">
    <property type="entry name" value="ANKYRIN REPEAT DOMAIN-CONTAINING PROTEIN 39-RELATED"/>
    <property type="match status" value="1"/>
</dbReference>
<sequence length="169" mass="18640">MHCEHDCTCCPTNASQSLDEMDFERGIWYVAQHGDIQNVRKHLNSGDVDQRHTGYTALHYAARNGHLDVCKLLIDSGANINAVTNGGVTALSRAASTGHKEIVEYLLGKNADPFIQDSDGKTALHKAAENGHLHICRILLSVAEKLKDIEDKRGNRPNIDVLLLQQFTV</sequence>
<name>A0A9P0MLK5_ACAOB</name>
<dbReference type="GO" id="GO:0004842">
    <property type="term" value="F:ubiquitin-protein transferase activity"/>
    <property type="evidence" value="ECO:0007669"/>
    <property type="project" value="TreeGrafter"/>
</dbReference>
<feature type="repeat" description="ANK" evidence="3">
    <location>
        <begin position="53"/>
        <end position="85"/>
    </location>
</feature>
<dbReference type="GO" id="GO:0070531">
    <property type="term" value="C:BRCA1-A complex"/>
    <property type="evidence" value="ECO:0007669"/>
    <property type="project" value="TreeGrafter"/>
</dbReference>
<protein>
    <recommendedName>
        <fullName evidence="6">Ankyrin repeat domain-containing protein 39</fullName>
    </recommendedName>
</protein>
<gene>
    <name evidence="4" type="ORF">ACAOBT_LOCUS34417</name>
</gene>
<evidence type="ECO:0000313" key="4">
    <source>
        <dbReference type="EMBL" id="CAH2014957.1"/>
    </source>
</evidence>
<comment type="caution">
    <text evidence="4">The sequence shown here is derived from an EMBL/GenBank/DDBJ whole genome shotgun (WGS) entry which is preliminary data.</text>
</comment>
<dbReference type="InterPro" id="IPR036770">
    <property type="entry name" value="Ankyrin_rpt-contain_sf"/>
</dbReference>
<dbReference type="OrthoDB" id="539213at2759"/>
<evidence type="ECO:0008006" key="6">
    <source>
        <dbReference type="Google" id="ProtNLM"/>
    </source>
</evidence>
<dbReference type="PRINTS" id="PR01415">
    <property type="entry name" value="ANKYRIN"/>
</dbReference>
<dbReference type="PROSITE" id="PS50297">
    <property type="entry name" value="ANK_REP_REGION"/>
    <property type="match status" value="3"/>
</dbReference>
<organism evidence="4 5">
    <name type="scientific">Acanthoscelides obtectus</name>
    <name type="common">Bean weevil</name>
    <name type="synonym">Bruchus obtectus</name>
    <dbReference type="NCBI Taxonomy" id="200917"/>
    <lineage>
        <taxon>Eukaryota</taxon>
        <taxon>Metazoa</taxon>
        <taxon>Ecdysozoa</taxon>
        <taxon>Arthropoda</taxon>
        <taxon>Hexapoda</taxon>
        <taxon>Insecta</taxon>
        <taxon>Pterygota</taxon>
        <taxon>Neoptera</taxon>
        <taxon>Endopterygota</taxon>
        <taxon>Coleoptera</taxon>
        <taxon>Polyphaga</taxon>
        <taxon>Cucujiformia</taxon>
        <taxon>Chrysomeloidea</taxon>
        <taxon>Chrysomelidae</taxon>
        <taxon>Bruchinae</taxon>
        <taxon>Bruchini</taxon>
        <taxon>Acanthoscelides</taxon>
    </lineage>
</organism>
<dbReference type="PANTHER" id="PTHR24171:SF8">
    <property type="entry name" value="BRCA1-ASSOCIATED RING DOMAIN PROTEIN 1"/>
    <property type="match status" value="1"/>
</dbReference>
<dbReference type="PROSITE" id="PS50088">
    <property type="entry name" value="ANK_REPEAT"/>
    <property type="match status" value="3"/>
</dbReference>
<dbReference type="SMART" id="SM00248">
    <property type="entry name" value="ANK"/>
    <property type="match status" value="3"/>
</dbReference>
<dbReference type="Gene3D" id="1.25.40.20">
    <property type="entry name" value="Ankyrin repeat-containing domain"/>
    <property type="match status" value="1"/>
</dbReference>
<dbReference type="EMBL" id="CAKOFQ010008578">
    <property type="protein sequence ID" value="CAH2014957.1"/>
    <property type="molecule type" value="Genomic_DNA"/>
</dbReference>
<keyword evidence="2 3" id="KW-0040">ANK repeat</keyword>
<dbReference type="GO" id="GO:0031436">
    <property type="term" value="C:BRCA1-BARD1 complex"/>
    <property type="evidence" value="ECO:0007669"/>
    <property type="project" value="TreeGrafter"/>
</dbReference>
<keyword evidence="5" id="KW-1185">Reference proteome</keyword>
<feature type="repeat" description="ANK" evidence="3">
    <location>
        <begin position="86"/>
        <end position="118"/>
    </location>
</feature>
<feature type="repeat" description="ANK" evidence="3">
    <location>
        <begin position="119"/>
        <end position="151"/>
    </location>
</feature>